<dbReference type="Proteomes" id="UP000765509">
    <property type="component" value="Unassembled WGS sequence"/>
</dbReference>
<reference evidence="2" key="1">
    <citation type="submission" date="2021-03" db="EMBL/GenBank/DDBJ databases">
        <title>Draft genome sequence of rust myrtle Austropuccinia psidii MF-1, a brazilian biotype.</title>
        <authorList>
            <person name="Quecine M.C."/>
            <person name="Pachon D.M.R."/>
            <person name="Bonatelli M.L."/>
            <person name="Correr F.H."/>
            <person name="Franceschini L.M."/>
            <person name="Leite T.F."/>
            <person name="Margarido G.R.A."/>
            <person name="Almeida C.A."/>
            <person name="Ferrarezi J.A."/>
            <person name="Labate C.A."/>
        </authorList>
    </citation>
    <scope>NUCLEOTIDE SEQUENCE</scope>
    <source>
        <strain evidence="2">MF-1</strain>
    </source>
</reference>
<feature type="domain" description="Reverse transcriptase Ty1/copia-type" evidence="1">
    <location>
        <begin position="107"/>
        <end position="318"/>
    </location>
</feature>
<gene>
    <name evidence="2" type="ORF">O181_076190</name>
</gene>
<evidence type="ECO:0000313" key="3">
    <source>
        <dbReference type="Proteomes" id="UP000765509"/>
    </source>
</evidence>
<sequence length="533" mass="59231">MPGIWLLWDQNTNKMLQLVGVIFPQFQPCRQAATPVKGCLTHIMNAMVLGEVPTEQYFDEENCAVSSLPLVEDVKIPSHLGQALNGPHNNQWQTACMTELNQMAARDVWDIVVKEPGMKTIGHWWVFDLKINADGSIERFKARLVAHGDKQHPGIDSAETHAPTASLMSLCLILATAVLNGCQVASFYVSGTYLYSPVDECVLVEPPTLILPELCGKVLSLKKALYGMRQAGRCWWKILLGFIATEVDQSLYIFCSKTEIIAIWIPIDNGVVTSNSLVAISDFNAVLVSQLVIKFSGQLDPIVGLECVFSKGEVAITQRLLPVGVPTSDATPFQSVNGLLAYLVSRLRLDLALSVNYLARHFMGPTPAHWDLLDHVVGYLHRTRGHGIRLCLGNTSLNLWSNAGWGGDLKRSQTGKRTYTLGLKVALSTCAAEYMALSHSTQHLVQAISQLWQLVGEFDKMIFCNNQAVVQVLLDNKSHKRMRYLDRAFFFVNDTICKYSIKITWLKTDDMLADALTKRLLGPTFLLALPFLE</sequence>
<protein>
    <recommendedName>
        <fullName evidence="1">Reverse transcriptase Ty1/copia-type domain-containing protein</fullName>
    </recommendedName>
</protein>
<dbReference type="PANTHER" id="PTHR11439">
    <property type="entry name" value="GAG-POL-RELATED RETROTRANSPOSON"/>
    <property type="match status" value="1"/>
</dbReference>
<dbReference type="AlphaFoldDB" id="A0A9Q3F861"/>
<keyword evidence="3" id="KW-1185">Reference proteome</keyword>
<evidence type="ECO:0000259" key="1">
    <source>
        <dbReference type="Pfam" id="PF07727"/>
    </source>
</evidence>
<dbReference type="PANTHER" id="PTHR11439:SF483">
    <property type="entry name" value="PEPTIDE SYNTHASE GLIP-LIKE, PUTATIVE (AFU_ORTHOLOGUE AFUA_3G12920)-RELATED"/>
    <property type="match status" value="1"/>
</dbReference>
<organism evidence="2 3">
    <name type="scientific">Austropuccinia psidii MF-1</name>
    <dbReference type="NCBI Taxonomy" id="1389203"/>
    <lineage>
        <taxon>Eukaryota</taxon>
        <taxon>Fungi</taxon>
        <taxon>Dikarya</taxon>
        <taxon>Basidiomycota</taxon>
        <taxon>Pucciniomycotina</taxon>
        <taxon>Pucciniomycetes</taxon>
        <taxon>Pucciniales</taxon>
        <taxon>Sphaerophragmiaceae</taxon>
        <taxon>Austropuccinia</taxon>
    </lineage>
</organism>
<evidence type="ECO:0000313" key="2">
    <source>
        <dbReference type="EMBL" id="MBW0536475.1"/>
    </source>
</evidence>
<name>A0A9Q3F861_9BASI</name>
<dbReference type="CDD" id="cd09272">
    <property type="entry name" value="RNase_HI_RT_Ty1"/>
    <property type="match status" value="1"/>
</dbReference>
<dbReference type="EMBL" id="AVOT02041210">
    <property type="protein sequence ID" value="MBW0536475.1"/>
    <property type="molecule type" value="Genomic_DNA"/>
</dbReference>
<dbReference type="InterPro" id="IPR013103">
    <property type="entry name" value="RVT_2"/>
</dbReference>
<dbReference type="Pfam" id="PF07727">
    <property type="entry name" value="RVT_2"/>
    <property type="match status" value="1"/>
</dbReference>
<comment type="caution">
    <text evidence="2">The sequence shown here is derived from an EMBL/GenBank/DDBJ whole genome shotgun (WGS) entry which is preliminary data.</text>
</comment>
<accession>A0A9Q3F861</accession>
<proteinExistence type="predicted"/>